<dbReference type="SMART" id="SM00220">
    <property type="entry name" value="S_TKc"/>
    <property type="match status" value="1"/>
</dbReference>
<dbReference type="PANTHER" id="PTHR44899">
    <property type="entry name" value="CAMK FAMILY PROTEIN KINASE"/>
    <property type="match status" value="1"/>
</dbReference>
<dbReference type="OMA" id="HDNNIPT"/>
<dbReference type="InterPro" id="IPR000719">
    <property type="entry name" value="Prot_kinase_dom"/>
</dbReference>
<evidence type="ECO:0000256" key="6">
    <source>
        <dbReference type="ARBA" id="ARBA00022777"/>
    </source>
</evidence>
<dbReference type="STRING" id="5888.A0DVV0"/>
<dbReference type="eggNOG" id="KOG0589">
    <property type="taxonomic scope" value="Eukaryota"/>
</dbReference>
<evidence type="ECO:0000259" key="12">
    <source>
        <dbReference type="PROSITE" id="PS50011"/>
    </source>
</evidence>
<evidence type="ECO:0000256" key="5">
    <source>
        <dbReference type="ARBA" id="ARBA00022741"/>
    </source>
</evidence>
<evidence type="ECO:0000256" key="2">
    <source>
        <dbReference type="ARBA" id="ARBA00012513"/>
    </source>
</evidence>
<dbReference type="FunFam" id="3.30.200.20:FF:000097">
    <property type="entry name" value="Probable serine/threonine-protein kinase nek1"/>
    <property type="match status" value="1"/>
</dbReference>
<dbReference type="PROSITE" id="PS50011">
    <property type="entry name" value="PROTEIN_KINASE_DOM"/>
    <property type="match status" value="1"/>
</dbReference>
<keyword evidence="14" id="KW-1185">Reference proteome</keyword>
<dbReference type="EMBL" id="CT868607">
    <property type="protein sequence ID" value="CAK87167.1"/>
    <property type="molecule type" value="Genomic_DNA"/>
</dbReference>
<evidence type="ECO:0000256" key="11">
    <source>
        <dbReference type="RuleBase" id="RU000304"/>
    </source>
</evidence>
<keyword evidence="3 11" id="KW-0723">Serine/threonine-protein kinase</keyword>
<keyword evidence="7 10" id="KW-0067">ATP-binding</keyword>
<dbReference type="RefSeq" id="XP_001454564.1">
    <property type="nucleotide sequence ID" value="XM_001454527.1"/>
</dbReference>
<proteinExistence type="inferred from homology"/>
<keyword evidence="4" id="KW-0808">Transferase</keyword>
<dbReference type="Pfam" id="PF00069">
    <property type="entry name" value="Pkinase"/>
    <property type="match status" value="1"/>
</dbReference>
<evidence type="ECO:0000256" key="4">
    <source>
        <dbReference type="ARBA" id="ARBA00022679"/>
    </source>
</evidence>
<evidence type="ECO:0000313" key="13">
    <source>
        <dbReference type="EMBL" id="CAK87167.1"/>
    </source>
</evidence>
<dbReference type="GO" id="GO:0004674">
    <property type="term" value="F:protein serine/threonine kinase activity"/>
    <property type="evidence" value="ECO:0007669"/>
    <property type="project" value="UniProtKB-KW"/>
</dbReference>
<feature type="binding site" evidence="10">
    <location>
        <position position="32"/>
    </location>
    <ligand>
        <name>ATP</name>
        <dbReference type="ChEBI" id="CHEBI:30616"/>
    </ligand>
</feature>
<evidence type="ECO:0000256" key="8">
    <source>
        <dbReference type="ARBA" id="ARBA00047899"/>
    </source>
</evidence>
<dbReference type="InterPro" id="IPR008271">
    <property type="entry name" value="Ser/Thr_kinase_AS"/>
</dbReference>
<accession>A0DVV0</accession>
<protein>
    <recommendedName>
        <fullName evidence="2">non-specific serine/threonine protein kinase</fullName>
        <ecNumber evidence="2">2.7.11.1</ecNumber>
    </recommendedName>
</protein>
<dbReference type="GeneID" id="5040349"/>
<dbReference type="EC" id="2.7.11.1" evidence="2"/>
<dbReference type="Proteomes" id="UP000000600">
    <property type="component" value="Unassembled WGS sequence"/>
</dbReference>
<sequence length="483" mass="56314">MEKYRRIRKIGKGNFGDVWLVEDNKGRQYAMKRIDLVFDTVDPQNEVSIMKVLKHPNIIKFYDSFEHNDKLCIIMEYAKNCKTLHYIQADLSIYIKTKQPDILNYFTQLCLGVQYLHQQKIVHRDIKLRNVFITDDGIIKLGDFSISKKLIDLSTNTTLGTPYYLSPEICQSKHYNSKTDIWNLGCFLYELCTQQKPFQGESLPAILNSIINGQTPQLGEAFPKFYQDILNITLQKDPELRPDIDQILNIPQIKDEQIKLQTLYKSKGLLNKRICPIECPGFDEKQEFKQDKQSTNKDMSNILKQSITPQYRQTQLGLQNIFSECVSPNNNYCQIQKKPYKKIMTINTQLDEKVEQEITQKKPSFAKLLFNPKTPTSPNRNILLADFLKNKLGQEVFQRMKDLLENSKDPIQLLENRDKMMQILGEQNLDCIKIFKIIISNSITPPSSHFRTMSASYQFVTQRIKTVNNHDNNIPTSAWDEQF</sequence>
<dbReference type="OrthoDB" id="248923at2759"/>
<keyword evidence="6" id="KW-0418">Kinase</keyword>
<name>A0DVV0_PARTE</name>
<dbReference type="PROSITE" id="PS00107">
    <property type="entry name" value="PROTEIN_KINASE_ATP"/>
    <property type="match status" value="1"/>
</dbReference>
<dbReference type="PROSITE" id="PS00108">
    <property type="entry name" value="PROTEIN_KINASE_ST"/>
    <property type="match status" value="1"/>
</dbReference>
<evidence type="ECO:0000256" key="9">
    <source>
        <dbReference type="ARBA" id="ARBA00048679"/>
    </source>
</evidence>
<dbReference type="SUPFAM" id="SSF56112">
    <property type="entry name" value="Protein kinase-like (PK-like)"/>
    <property type="match status" value="1"/>
</dbReference>
<comment type="catalytic activity">
    <reaction evidence="8">
        <text>L-threonyl-[protein] + ATP = O-phospho-L-threonyl-[protein] + ADP + H(+)</text>
        <dbReference type="Rhea" id="RHEA:46608"/>
        <dbReference type="Rhea" id="RHEA-COMP:11060"/>
        <dbReference type="Rhea" id="RHEA-COMP:11605"/>
        <dbReference type="ChEBI" id="CHEBI:15378"/>
        <dbReference type="ChEBI" id="CHEBI:30013"/>
        <dbReference type="ChEBI" id="CHEBI:30616"/>
        <dbReference type="ChEBI" id="CHEBI:61977"/>
        <dbReference type="ChEBI" id="CHEBI:456216"/>
        <dbReference type="EC" id="2.7.11.1"/>
    </reaction>
</comment>
<dbReference type="InParanoid" id="A0DVV0"/>
<dbReference type="KEGG" id="ptm:GSPATT00020820001"/>
<evidence type="ECO:0000256" key="1">
    <source>
        <dbReference type="ARBA" id="ARBA00010886"/>
    </source>
</evidence>
<organism evidence="13 14">
    <name type="scientific">Paramecium tetraurelia</name>
    <dbReference type="NCBI Taxonomy" id="5888"/>
    <lineage>
        <taxon>Eukaryota</taxon>
        <taxon>Sar</taxon>
        <taxon>Alveolata</taxon>
        <taxon>Ciliophora</taxon>
        <taxon>Intramacronucleata</taxon>
        <taxon>Oligohymenophorea</taxon>
        <taxon>Peniculida</taxon>
        <taxon>Parameciidae</taxon>
        <taxon>Paramecium</taxon>
    </lineage>
</organism>
<dbReference type="InterPro" id="IPR011009">
    <property type="entry name" value="Kinase-like_dom_sf"/>
</dbReference>
<dbReference type="InterPro" id="IPR051131">
    <property type="entry name" value="NEK_Ser/Thr_kinase_NIMA"/>
</dbReference>
<evidence type="ECO:0000256" key="3">
    <source>
        <dbReference type="ARBA" id="ARBA00022527"/>
    </source>
</evidence>
<dbReference type="Gene3D" id="1.10.510.10">
    <property type="entry name" value="Transferase(Phosphotransferase) domain 1"/>
    <property type="match status" value="1"/>
</dbReference>
<comment type="similarity">
    <text evidence="1">Belongs to the protein kinase superfamily. NEK Ser/Thr protein kinase family. NIMA subfamily.</text>
</comment>
<dbReference type="PANTHER" id="PTHR44899:SF3">
    <property type="entry name" value="SERINE_THREONINE-PROTEIN KINASE NEK1"/>
    <property type="match status" value="1"/>
</dbReference>
<comment type="catalytic activity">
    <reaction evidence="9">
        <text>L-seryl-[protein] + ATP = O-phospho-L-seryl-[protein] + ADP + H(+)</text>
        <dbReference type="Rhea" id="RHEA:17989"/>
        <dbReference type="Rhea" id="RHEA-COMP:9863"/>
        <dbReference type="Rhea" id="RHEA-COMP:11604"/>
        <dbReference type="ChEBI" id="CHEBI:15378"/>
        <dbReference type="ChEBI" id="CHEBI:29999"/>
        <dbReference type="ChEBI" id="CHEBI:30616"/>
        <dbReference type="ChEBI" id="CHEBI:83421"/>
        <dbReference type="ChEBI" id="CHEBI:456216"/>
        <dbReference type="EC" id="2.7.11.1"/>
    </reaction>
</comment>
<evidence type="ECO:0000256" key="7">
    <source>
        <dbReference type="ARBA" id="ARBA00022840"/>
    </source>
</evidence>
<dbReference type="InterPro" id="IPR017441">
    <property type="entry name" value="Protein_kinase_ATP_BS"/>
</dbReference>
<dbReference type="GO" id="GO:0005524">
    <property type="term" value="F:ATP binding"/>
    <property type="evidence" value="ECO:0007669"/>
    <property type="project" value="UniProtKB-UniRule"/>
</dbReference>
<dbReference type="CDD" id="cd08215">
    <property type="entry name" value="STKc_Nek"/>
    <property type="match status" value="1"/>
</dbReference>
<feature type="domain" description="Protein kinase" evidence="12">
    <location>
        <begin position="4"/>
        <end position="253"/>
    </location>
</feature>
<dbReference type="AlphaFoldDB" id="A0DVV0"/>
<dbReference type="HOGENOM" id="CLU_569212_0_0_1"/>
<evidence type="ECO:0000313" key="14">
    <source>
        <dbReference type="Proteomes" id="UP000000600"/>
    </source>
</evidence>
<keyword evidence="5 10" id="KW-0547">Nucleotide-binding</keyword>
<reference evidence="13 14" key="1">
    <citation type="journal article" date="2006" name="Nature">
        <title>Global trends of whole-genome duplications revealed by the ciliate Paramecium tetraurelia.</title>
        <authorList>
            <consortium name="Genoscope"/>
            <person name="Aury J.-M."/>
            <person name="Jaillon O."/>
            <person name="Duret L."/>
            <person name="Noel B."/>
            <person name="Jubin C."/>
            <person name="Porcel B.M."/>
            <person name="Segurens B."/>
            <person name="Daubin V."/>
            <person name="Anthouard V."/>
            <person name="Aiach N."/>
            <person name="Arnaiz O."/>
            <person name="Billaut A."/>
            <person name="Beisson J."/>
            <person name="Blanc I."/>
            <person name="Bouhouche K."/>
            <person name="Camara F."/>
            <person name="Duharcourt S."/>
            <person name="Guigo R."/>
            <person name="Gogendeau D."/>
            <person name="Katinka M."/>
            <person name="Keller A.-M."/>
            <person name="Kissmehl R."/>
            <person name="Klotz C."/>
            <person name="Koll F."/>
            <person name="Le Moue A."/>
            <person name="Lepere C."/>
            <person name="Malinsky S."/>
            <person name="Nowacki M."/>
            <person name="Nowak J.K."/>
            <person name="Plattner H."/>
            <person name="Poulain J."/>
            <person name="Ruiz F."/>
            <person name="Serrano V."/>
            <person name="Zagulski M."/>
            <person name="Dessen P."/>
            <person name="Betermier M."/>
            <person name="Weissenbach J."/>
            <person name="Scarpelli C."/>
            <person name="Schachter V."/>
            <person name="Sperling L."/>
            <person name="Meyer E."/>
            <person name="Cohen J."/>
            <person name="Wincker P."/>
        </authorList>
    </citation>
    <scope>NUCLEOTIDE SEQUENCE [LARGE SCALE GENOMIC DNA]</scope>
    <source>
        <strain evidence="13 14">Stock d4-2</strain>
    </source>
</reference>
<evidence type="ECO:0000256" key="10">
    <source>
        <dbReference type="PROSITE-ProRule" id="PRU10141"/>
    </source>
</evidence>
<gene>
    <name evidence="13" type="ORF">GSPATT00020820001</name>
</gene>